<evidence type="ECO:0000256" key="2">
    <source>
        <dbReference type="ARBA" id="ARBA00022840"/>
    </source>
</evidence>
<protein>
    <submittedName>
        <fullName evidence="4">Adenylate cyclase</fullName>
        <ecNumber evidence="4">4.6.1.1</ecNumber>
    </submittedName>
</protein>
<dbReference type="EC" id="4.6.1.1" evidence="4"/>
<dbReference type="InterPro" id="IPR041664">
    <property type="entry name" value="AAA_16"/>
</dbReference>
<dbReference type="GO" id="GO:0004016">
    <property type="term" value="F:adenylate cyclase activity"/>
    <property type="evidence" value="ECO:0007669"/>
    <property type="project" value="UniProtKB-EC"/>
</dbReference>
<keyword evidence="1" id="KW-0547">Nucleotide-binding</keyword>
<evidence type="ECO:0000256" key="1">
    <source>
        <dbReference type="ARBA" id="ARBA00022741"/>
    </source>
</evidence>
<accession>A0A7W6HAD1</accession>
<evidence type="ECO:0000313" key="5">
    <source>
        <dbReference type="Proteomes" id="UP000588647"/>
    </source>
</evidence>
<dbReference type="InterPro" id="IPR029787">
    <property type="entry name" value="Nucleotide_cyclase"/>
</dbReference>
<dbReference type="AlphaFoldDB" id="A0A7W6HAD1"/>
<dbReference type="SUPFAM" id="SSF55073">
    <property type="entry name" value="Nucleotide cyclase"/>
    <property type="match status" value="1"/>
</dbReference>
<keyword evidence="2" id="KW-0067">ATP-binding</keyword>
<dbReference type="SMART" id="SM00044">
    <property type="entry name" value="CYCc"/>
    <property type="match status" value="1"/>
</dbReference>
<dbReference type="PANTHER" id="PTHR16305:SF28">
    <property type="entry name" value="GUANYLATE CYCLASE DOMAIN-CONTAINING PROTEIN"/>
    <property type="match status" value="1"/>
</dbReference>
<dbReference type="PROSITE" id="PS50125">
    <property type="entry name" value="GUANYLATE_CYCLASE_2"/>
    <property type="match status" value="1"/>
</dbReference>
<dbReference type="GO" id="GO:0009190">
    <property type="term" value="P:cyclic nucleotide biosynthetic process"/>
    <property type="evidence" value="ECO:0007669"/>
    <property type="project" value="InterPro"/>
</dbReference>
<dbReference type="EMBL" id="JACIEM010000001">
    <property type="protein sequence ID" value="MBB4001288.1"/>
    <property type="molecule type" value="Genomic_DNA"/>
</dbReference>
<feature type="domain" description="Guanylate cyclase" evidence="3">
    <location>
        <begin position="13"/>
        <end position="137"/>
    </location>
</feature>
<name>A0A7W6HAD1_9HYPH</name>
<dbReference type="InterPro" id="IPR027417">
    <property type="entry name" value="P-loop_NTPase"/>
</dbReference>
<dbReference type="GO" id="GO:0005524">
    <property type="term" value="F:ATP binding"/>
    <property type="evidence" value="ECO:0007669"/>
    <property type="project" value="UniProtKB-KW"/>
</dbReference>
<dbReference type="Pfam" id="PF00211">
    <property type="entry name" value="Guanylate_cyc"/>
    <property type="match status" value="1"/>
</dbReference>
<dbReference type="Pfam" id="PF13191">
    <property type="entry name" value="AAA_16"/>
    <property type="match status" value="1"/>
</dbReference>
<sequence>MQLAAGGEFKQATILFADIVSSTRLLARLDPEQAMDRLRPAIAAMCDAVTRFDGTVVQTMGDGIFALFGAPRAQEGHAFLACEAALALQQAFAQREDGLKIRVGLHTGEVVFGPPGADPQGRRDAHGVAIHLASRLQALADAGGICISEQSFRLIRSSFVTGSLGARRLEGIPEPVSVFQLLARRRGPASREFRGATLTTFCGRTAEIAALRETLCAIESGETRITGIEGAPGSGKSRLCYEFAEWCRERGLPVYEARAQPYGHATPLQLALDFLRMILQVSSSDDAALTRDRIAERLTEIGATFEADRALLSEFLGLADEPQRSLPSPKARQARLLDILRDLVRQIGRQPSVIIVEDLHWADAASGEFLATLVEAVEDTRTMLIFNYRPGYRAPFMRTPHYRSMFLAELSNTETDAILDTLVGTRPELKDIHRRVAERSGGNVFFMEELVRSLSENGTLLGAPGSYTLGSPANDNALPSTVQDVIGARIDRLDPVERAVLQIGATIGKQFPLNVMESVAEVPPEEVHAALDRLSEAEMIEPQQGAGGRCYAFRHPLIQEVAYRTQLKARRAVLHAAVAEALERYSASRLDEDAALIAFHHEAAGHTLPAAVFGARAARWVGATSTGEAIKRWRKVRTMLLGELRCPEVDQLRIMASAQIAWLGWREGVTVEEARPYLAEALQIARETDDAMVALLLFVEARLAGASGGPADDYAAQIERALALVEPTGDRGREATLNASLSQAYGWAGLFTKALAANDAALERIPAIEPFDHQFLGYNVEHWVLSLRGRILVHLGRPDEARACFDQMLSLEPALVDPTVLFISHLGMIDLAWFQHDASLAAEHAASVAALAERHGSPYLLVFRHYCSGLAAAIAGYHATALQELERALDLMGSLKAARDFKADALAAYAECHLQAGHEIEAIAAADRAIAAARDLTARMPEVRATLVKAIALLTLGNPAELWEAETLIGQVDDMIQQTGAHCFEPGLGLALEQIARSRDVPLYGHK</sequence>
<dbReference type="Gene3D" id="1.25.40.10">
    <property type="entry name" value="Tetratricopeptide repeat domain"/>
    <property type="match status" value="1"/>
</dbReference>
<organism evidence="4 5">
    <name type="scientific">Aurantimonas endophytica</name>
    <dbReference type="NCBI Taxonomy" id="1522175"/>
    <lineage>
        <taxon>Bacteria</taxon>
        <taxon>Pseudomonadati</taxon>
        <taxon>Pseudomonadota</taxon>
        <taxon>Alphaproteobacteria</taxon>
        <taxon>Hyphomicrobiales</taxon>
        <taxon>Aurantimonadaceae</taxon>
        <taxon>Aurantimonas</taxon>
    </lineage>
</organism>
<dbReference type="SUPFAM" id="SSF48452">
    <property type="entry name" value="TPR-like"/>
    <property type="match status" value="1"/>
</dbReference>
<dbReference type="SUPFAM" id="SSF52540">
    <property type="entry name" value="P-loop containing nucleoside triphosphate hydrolases"/>
    <property type="match status" value="1"/>
</dbReference>
<dbReference type="Gene3D" id="3.40.50.300">
    <property type="entry name" value="P-loop containing nucleotide triphosphate hydrolases"/>
    <property type="match status" value="1"/>
</dbReference>
<dbReference type="InterPro" id="IPR001054">
    <property type="entry name" value="A/G_cyclase"/>
</dbReference>
<proteinExistence type="predicted"/>
<dbReference type="Gene3D" id="3.30.70.1230">
    <property type="entry name" value="Nucleotide cyclase"/>
    <property type="match status" value="1"/>
</dbReference>
<dbReference type="PANTHER" id="PTHR16305">
    <property type="entry name" value="TESTICULAR SOLUBLE ADENYLYL CYCLASE"/>
    <property type="match status" value="1"/>
</dbReference>
<evidence type="ECO:0000259" key="3">
    <source>
        <dbReference type="PROSITE" id="PS50125"/>
    </source>
</evidence>
<dbReference type="GO" id="GO:0005737">
    <property type="term" value="C:cytoplasm"/>
    <property type="evidence" value="ECO:0007669"/>
    <property type="project" value="TreeGrafter"/>
</dbReference>
<dbReference type="GO" id="GO:0035556">
    <property type="term" value="P:intracellular signal transduction"/>
    <property type="evidence" value="ECO:0007669"/>
    <property type="project" value="InterPro"/>
</dbReference>
<gene>
    <name evidence="4" type="ORF">GGR03_000335</name>
</gene>
<comment type="caution">
    <text evidence="4">The sequence shown here is derived from an EMBL/GenBank/DDBJ whole genome shotgun (WGS) entry which is preliminary data.</text>
</comment>
<dbReference type="InterPro" id="IPR011990">
    <property type="entry name" value="TPR-like_helical_dom_sf"/>
</dbReference>
<dbReference type="Proteomes" id="UP000588647">
    <property type="component" value="Unassembled WGS sequence"/>
</dbReference>
<keyword evidence="4" id="KW-0456">Lyase</keyword>
<evidence type="ECO:0000313" key="4">
    <source>
        <dbReference type="EMBL" id="MBB4001288.1"/>
    </source>
</evidence>
<dbReference type="CDD" id="cd07302">
    <property type="entry name" value="CHD"/>
    <property type="match status" value="1"/>
</dbReference>
<keyword evidence="5" id="KW-1185">Reference proteome</keyword>
<reference evidence="4 5" key="1">
    <citation type="submission" date="2020-08" db="EMBL/GenBank/DDBJ databases">
        <title>Genomic Encyclopedia of Type Strains, Phase IV (KMG-IV): sequencing the most valuable type-strain genomes for metagenomic binning, comparative biology and taxonomic classification.</title>
        <authorList>
            <person name="Goeker M."/>
        </authorList>
    </citation>
    <scope>NUCLEOTIDE SEQUENCE [LARGE SCALE GENOMIC DNA]</scope>
    <source>
        <strain evidence="4 5">DSM 103570</strain>
    </source>
</reference>